<feature type="compositionally biased region" description="Basic and acidic residues" evidence="2">
    <location>
        <begin position="676"/>
        <end position="685"/>
    </location>
</feature>
<feature type="coiled-coil region" evidence="1">
    <location>
        <begin position="432"/>
        <end position="487"/>
    </location>
</feature>
<feature type="coiled-coil region" evidence="1">
    <location>
        <begin position="47"/>
        <end position="74"/>
    </location>
</feature>
<dbReference type="GO" id="GO:0005876">
    <property type="term" value="C:spindle microtubule"/>
    <property type="evidence" value="ECO:0007669"/>
    <property type="project" value="TreeGrafter"/>
</dbReference>
<feature type="coiled-coil region" evidence="1">
    <location>
        <begin position="164"/>
        <end position="231"/>
    </location>
</feature>
<dbReference type="STRING" id="109895.A0A507E6R2"/>
<dbReference type="InterPro" id="IPR042481">
    <property type="entry name" value="CCDC57"/>
</dbReference>
<feature type="compositionally biased region" description="Gly residues" evidence="2">
    <location>
        <begin position="530"/>
        <end position="539"/>
    </location>
</feature>
<dbReference type="AlphaFoldDB" id="A0A507E6R2"/>
<feature type="compositionally biased region" description="Basic and acidic residues" evidence="2">
    <location>
        <begin position="792"/>
        <end position="809"/>
    </location>
</feature>
<sequence>MESGVQPSQEPERASAAHHVTAGESRHSVGGVQELLTYREKELRDIYAALEQRVGEKEVQCRSLEDRLNALQDDFIYNLALLEERDKELENYDTLTEGLTTDIHDREAKISELKWLLTEKSTELANFKMLLYTQEQQHHDTIRKCHKDKGVELQHLEDVLAARGEEFELVKSELQLQIQSAQQEMELQKSAFESELEQAKREREVAVRGVRQECKREVLEAEHRVACVEAELAAVKSARDGMETKLQHQVDANRVLDTKLRQLEWEVVDSNKATSTRIAELEEALQQSHQLSLAAQASFDHTREKLLLDSEETKKQLTHAQSLVEEQARHLTHQLAEAMQQLAAERTEAGRKLHAMQECVSEREAEVRTLRAALSGDQCGMETLRRQYESEIAQRDATIASHESYIAKLEHELDVRCTTLQSMQHDIGALVAKEQELQRVIAQQNLENERKMATLQRKKNGDQSDLVRALVAAKEAAEAQVKLLRTKLRAAPARTQPHHASPAWRPLSTPPYDRDPRRHRDDDGEEGGEEGGGGGGGGSDYDTLGNGENGEYRPRDYAGGAQEKNGAGRERQLEVESENARLTAIIQQMRHDMQVMHDAMNNTPQAHVHEHTPHHQPRATTDTYGFGAAAAAADDTGMASHLHTQILKLQTLLAQKQRIIDDLWSQQETLHRKIDESMRRGRPPRDAWNTTTGDGYHQHDTTTTTTTTHLRAQLAEAVEEMRGMQVERERLLDMSNALQAEVRYWVEKKEAGREVGTQTVTFFEGRAARYKSLGTTTPSAAPSSRHHPHPVKQSERATHSQRVAKERMGVRGVGATPAAPVDEEGGDALGKEDSARVKQPARHHRRVRNWNEKSGDEM</sequence>
<dbReference type="PANTHER" id="PTHR46725:SF1">
    <property type="entry name" value="COILED-COIL DOMAIN-CONTAINING PROTEIN 57"/>
    <property type="match status" value="1"/>
</dbReference>
<evidence type="ECO:0000256" key="1">
    <source>
        <dbReference type="SAM" id="Coils"/>
    </source>
</evidence>
<feature type="compositionally biased region" description="Basic and acidic residues" evidence="2">
    <location>
        <begin position="512"/>
        <end position="522"/>
    </location>
</feature>
<dbReference type="EMBL" id="QEAQ01000024">
    <property type="protein sequence ID" value="TPX59516.1"/>
    <property type="molecule type" value="Genomic_DNA"/>
</dbReference>
<keyword evidence="1" id="KW-0175">Coiled coil</keyword>
<feature type="compositionally biased region" description="Polar residues" evidence="2">
    <location>
        <begin position="773"/>
        <end position="782"/>
    </location>
</feature>
<dbReference type="GO" id="GO:0045931">
    <property type="term" value="P:positive regulation of mitotic cell cycle"/>
    <property type="evidence" value="ECO:0007669"/>
    <property type="project" value="TreeGrafter"/>
</dbReference>
<dbReference type="PANTHER" id="PTHR46725">
    <property type="entry name" value="COILED-COIL DOMAIN-CONTAINING PROTEIN 57"/>
    <property type="match status" value="1"/>
</dbReference>
<dbReference type="GO" id="GO:0007020">
    <property type="term" value="P:microtubule nucleation"/>
    <property type="evidence" value="ECO:0007669"/>
    <property type="project" value="TreeGrafter"/>
</dbReference>
<comment type="caution">
    <text evidence="3">The sequence shown here is derived from an EMBL/GenBank/DDBJ whole genome shotgun (WGS) entry which is preliminary data.</text>
</comment>
<feature type="region of interest" description="Disordered" evidence="2">
    <location>
        <begin position="491"/>
        <end position="576"/>
    </location>
</feature>
<gene>
    <name evidence="3" type="ORF">PhCBS80983_g02380</name>
</gene>
<organism evidence="3 4">
    <name type="scientific">Powellomyces hirtus</name>
    <dbReference type="NCBI Taxonomy" id="109895"/>
    <lineage>
        <taxon>Eukaryota</taxon>
        <taxon>Fungi</taxon>
        <taxon>Fungi incertae sedis</taxon>
        <taxon>Chytridiomycota</taxon>
        <taxon>Chytridiomycota incertae sedis</taxon>
        <taxon>Chytridiomycetes</taxon>
        <taxon>Spizellomycetales</taxon>
        <taxon>Powellomycetaceae</taxon>
        <taxon>Powellomyces</taxon>
    </lineage>
</organism>
<feature type="compositionally biased region" description="Basic residues" evidence="2">
    <location>
        <begin position="839"/>
        <end position="848"/>
    </location>
</feature>
<evidence type="ECO:0000256" key="2">
    <source>
        <dbReference type="SAM" id="MobiDB-lite"/>
    </source>
</evidence>
<feature type="region of interest" description="Disordered" evidence="2">
    <location>
        <begin position="1"/>
        <end position="28"/>
    </location>
</feature>
<dbReference type="GO" id="GO:0060271">
    <property type="term" value="P:cilium assembly"/>
    <property type="evidence" value="ECO:0007669"/>
    <property type="project" value="TreeGrafter"/>
</dbReference>
<feature type="compositionally biased region" description="Low complexity" evidence="2">
    <location>
        <begin position="690"/>
        <end position="707"/>
    </location>
</feature>
<evidence type="ECO:0000313" key="4">
    <source>
        <dbReference type="Proteomes" id="UP000318582"/>
    </source>
</evidence>
<reference evidence="3 4" key="1">
    <citation type="journal article" date="2019" name="Sci. Rep.">
        <title>Comparative genomics of chytrid fungi reveal insights into the obligate biotrophic and pathogenic lifestyle of Synchytrium endobioticum.</title>
        <authorList>
            <person name="van de Vossenberg B.T.L.H."/>
            <person name="Warris S."/>
            <person name="Nguyen H.D.T."/>
            <person name="van Gent-Pelzer M.P.E."/>
            <person name="Joly D.L."/>
            <person name="van de Geest H.C."/>
            <person name="Bonants P.J.M."/>
            <person name="Smith D.S."/>
            <person name="Levesque C.A."/>
            <person name="van der Lee T.A.J."/>
        </authorList>
    </citation>
    <scope>NUCLEOTIDE SEQUENCE [LARGE SCALE GENOMIC DNA]</scope>
    <source>
        <strain evidence="3 4">CBS 809.83</strain>
    </source>
</reference>
<evidence type="ECO:0000313" key="3">
    <source>
        <dbReference type="EMBL" id="TPX59516.1"/>
    </source>
</evidence>
<dbReference type="Proteomes" id="UP000318582">
    <property type="component" value="Unassembled WGS sequence"/>
</dbReference>
<feature type="region of interest" description="Disordered" evidence="2">
    <location>
        <begin position="773"/>
        <end position="858"/>
    </location>
</feature>
<accession>A0A507E6R2</accession>
<feature type="region of interest" description="Disordered" evidence="2">
    <location>
        <begin position="676"/>
        <end position="707"/>
    </location>
</feature>
<keyword evidence="4" id="KW-1185">Reference proteome</keyword>
<protein>
    <submittedName>
        <fullName evidence="3">Uncharacterized protein</fullName>
    </submittedName>
</protein>
<proteinExistence type="predicted"/>
<feature type="compositionally biased region" description="Basic and acidic residues" evidence="2">
    <location>
        <begin position="849"/>
        <end position="858"/>
    </location>
</feature>
<name>A0A507E6R2_9FUNG</name>